<feature type="region of interest" description="Disordered" evidence="1">
    <location>
        <begin position="224"/>
        <end position="252"/>
    </location>
</feature>
<feature type="region of interest" description="Disordered" evidence="1">
    <location>
        <begin position="268"/>
        <end position="289"/>
    </location>
</feature>
<evidence type="ECO:0000256" key="1">
    <source>
        <dbReference type="SAM" id="MobiDB-lite"/>
    </source>
</evidence>
<feature type="compositionally biased region" description="Basic and acidic residues" evidence="1">
    <location>
        <begin position="234"/>
        <end position="252"/>
    </location>
</feature>
<dbReference type="RefSeq" id="XP_041228767.1">
    <property type="nucleotide sequence ID" value="XM_041376768.1"/>
</dbReference>
<reference evidence="2" key="1">
    <citation type="journal article" date="2020" name="New Phytol.">
        <title>Comparative genomics reveals dynamic genome evolution in host specialist ectomycorrhizal fungi.</title>
        <authorList>
            <person name="Lofgren L.A."/>
            <person name="Nguyen N.H."/>
            <person name="Vilgalys R."/>
            <person name="Ruytinx J."/>
            <person name="Liao H.L."/>
            <person name="Branco S."/>
            <person name="Kuo A."/>
            <person name="LaButti K."/>
            <person name="Lipzen A."/>
            <person name="Andreopoulos W."/>
            <person name="Pangilinan J."/>
            <person name="Riley R."/>
            <person name="Hundley H."/>
            <person name="Na H."/>
            <person name="Barry K."/>
            <person name="Grigoriev I.V."/>
            <person name="Stajich J.E."/>
            <person name="Kennedy P.G."/>
        </authorList>
    </citation>
    <scope>NUCLEOTIDE SEQUENCE</scope>
    <source>
        <strain evidence="2">FC203</strain>
    </source>
</reference>
<gene>
    <name evidence="2" type="ORF">F5891DRAFT_978216</name>
</gene>
<feature type="region of interest" description="Disordered" evidence="1">
    <location>
        <begin position="1"/>
        <end position="100"/>
    </location>
</feature>
<organism evidence="2 3">
    <name type="scientific">Suillus fuscotomentosus</name>
    <dbReference type="NCBI Taxonomy" id="1912939"/>
    <lineage>
        <taxon>Eukaryota</taxon>
        <taxon>Fungi</taxon>
        <taxon>Dikarya</taxon>
        <taxon>Basidiomycota</taxon>
        <taxon>Agaricomycotina</taxon>
        <taxon>Agaricomycetes</taxon>
        <taxon>Agaricomycetidae</taxon>
        <taxon>Boletales</taxon>
        <taxon>Suillineae</taxon>
        <taxon>Suillaceae</taxon>
        <taxon>Suillus</taxon>
    </lineage>
</organism>
<feature type="region of interest" description="Disordered" evidence="1">
    <location>
        <begin position="125"/>
        <end position="157"/>
    </location>
</feature>
<dbReference type="Proteomes" id="UP001195769">
    <property type="component" value="Unassembled WGS sequence"/>
</dbReference>
<feature type="compositionally biased region" description="Polar residues" evidence="1">
    <location>
        <begin position="280"/>
        <end position="289"/>
    </location>
</feature>
<sequence length="289" mass="32368">MLKEDIILAETNENNTDRDRNDDNDSPGSPRQPLTKSQKIYGDVEAAKKTLLERRDEEREWEWDQNSNDDHNVGVVGEKQRKGKDHAQSDDEGARQPDILHFSSQPPLSGLHQNWHQVVAKEVPNASRRHTSSTAPSPPTAKAGSVVPRNTIHPGSFEFEDNTDPGDDLNECMKMQIPVLEGDDDPLLAPLSINIIKNPPSKTTNWSASIPPTATRALNKSQHLGPLPPVPHENMTHAEQEVKQEGKQEGNEEVVKPYRHYMRKMKVVGHQLKRPPPEIQGSQTNSNLD</sequence>
<name>A0AAD4HNP4_9AGAM</name>
<dbReference type="AlphaFoldDB" id="A0AAD4HNP4"/>
<accession>A0AAD4HNP4</accession>
<evidence type="ECO:0000313" key="2">
    <source>
        <dbReference type="EMBL" id="KAG1903192.1"/>
    </source>
</evidence>
<evidence type="ECO:0000313" key="3">
    <source>
        <dbReference type="Proteomes" id="UP001195769"/>
    </source>
</evidence>
<comment type="caution">
    <text evidence="2">The sequence shown here is derived from an EMBL/GenBank/DDBJ whole genome shotgun (WGS) entry which is preliminary data.</text>
</comment>
<protein>
    <submittedName>
        <fullName evidence="2">Uncharacterized protein</fullName>
    </submittedName>
</protein>
<keyword evidence="3" id="KW-1185">Reference proteome</keyword>
<proteinExistence type="predicted"/>
<dbReference type="EMBL" id="JABBWK010000014">
    <property type="protein sequence ID" value="KAG1903192.1"/>
    <property type="molecule type" value="Genomic_DNA"/>
</dbReference>
<dbReference type="GeneID" id="64671066"/>
<feature type="compositionally biased region" description="Basic and acidic residues" evidence="1">
    <location>
        <begin position="45"/>
        <end position="58"/>
    </location>
</feature>
<feature type="compositionally biased region" description="Basic and acidic residues" evidence="1">
    <location>
        <begin position="85"/>
        <end position="95"/>
    </location>
</feature>
<feature type="compositionally biased region" description="Polar residues" evidence="1">
    <location>
        <begin position="26"/>
        <end position="38"/>
    </location>
</feature>